<dbReference type="RefSeq" id="WP_267563665.1">
    <property type="nucleotide sequence ID" value="NZ_JAPNTZ010000005.1"/>
</dbReference>
<comment type="caution">
    <text evidence="1">The sequence shown here is derived from an EMBL/GenBank/DDBJ whole genome shotgun (WGS) entry which is preliminary data.</text>
</comment>
<dbReference type="EMBL" id="JAPNTZ010000005">
    <property type="protein sequence ID" value="MCY1139551.1"/>
    <property type="molecule type" value="Genomic_DNA"/>
</dbReference>
<accession>A0ABT4AZ75</accession>
<evidence type="ECO:0000313" key="1">
    <source>
        <dbReference type="EMBL" id="MCY1139551.1"/>
    </source>
</evidence>
<reference evidence="1" key="1">
    <citation type="submission" date="2022-11" db="EMBL/GenBank/DDBJ databases">
        <authorList>
            <person name="Somphong A."/>
            <person name="Phongsopitanun W."/>
        </authorList>
    </citation>
    <scope>NUCLEOTIDE SEQUENCE</scope>
    <source>
        <strain evidence="1">Pm04-4</strain>
    </source>
</reference>
<dbReference type="Proteomes" id="UP001151002">
    <property type="component" value="Unassembled WGS sequence"/>
</dbReference>
<organism evidence="1 2">
    <name type="scientific">Paractinoplanes pyxinae</name>
    <dbReference type="NCBI Taxonomy" id="2997416"/>
    <lineage>
        <taxon>Bacteria</taxon>
        <taxon>Bacillati</taxon>
        <taxon>Actinomycetota</taxon>
        <taxon>Actinomycetes</taxon>
        <taxon>Micromonosporales</taxon>
        <taxon>Micromonosporaceae</taxon>
        <taxon>Paractinoplanes</taxon>
    </lineage>
</organism>
<protein>
    <submittedName>
        <fullName evidence="1">Uncharacterized protein</fullName>
    </submittedName>
</protein>
<gene>
    <name evidence="1" type="ORF">OWR29_16250</name>
</gene>
<sequence>MIARPVTRVWAPAGSWITPALPLYGDDHERRDFAPARSLRDLPLWAPPPLWPPWPA</sequence>
<evidence type="ECO:0000313" key="2">
    <source>
        <dbReference type="Proteomes" id="UP001151002"/>
    </source>
</evidence>
<keyword evidence="2" id="KW-1185">Reference proteome</keyword>
<name>A0ABT4AZ75_9ACTN</name>
<proteinExistence type="predicted"/>